<dbReference type="OrthoDB" id="8256154at2"/>
<gene>
    <name evidence="4" type="ORF">SAMN05421828_10674</name>
</gene>
<evidence type="ECO:0000313" key="4">
    <source>
        <dbReference type="EMBL" id="SIQ55810.1"/>
    </source>
</evidence>
<dbReference type="Pfam" id="PF07589">
    <property type="entry name" value="PEP-CTERM"/>
    <property type="match status" value="1"/>
</dbReference>
<protein>
    <submittedName>
        <fullName evidence="4">PEP-CTERM protein-sorting domain-containing protein</fullName>
    </submittedName>
</protein>
<dbReference type="InterPro" id="IPR013424">
    <property type="entry name" value="Ice-binding_C"/>
</dbReference>
<dbReference type="NCBIfam" id="TIGR02595">
    <property type="entry name" value="PEP_CTERM"/>
    <property type="match status" value="1"/>
</dbReference>
<dbReference type="Proteomes" id="UP000186308">
    <property type="component" value="Unassembled WGS sequence"/>
</dbReference>
<feature type="domain" description="Ice-binding protein C-terminal" evidence="3">
    <location>
        <begin position="193"/>
        <end position="216"/>
    </location>
</feature>
<feature type="signal peptide" evidence="2">
    <location>
        <begin position="1"/>
        <end position="25"/>
    </location>
</feature>
<organism evidence="4 5">
    <name type="scientific">Acidiphilium rubrum</name>
    <dbReference type="NCBI Taxonomy" id="526"/>
    <lineage>
        <taxon>Bacteria</taxon>
        <taxon>Pseudomonadati</taxon>
        <taxon>Pseudomonadota</taxon>
        <taxon>Alphaproteobacteria</taxon>
        <taxon>Acetobacterales</taxon>
        <taxon>Acidocellaceae</taxon>
        <taxon>Acidiphilium</taxon>
    </lineage>
</organism>
<evidence type="ECO:0000313" key="5">
    <source>
        <dbReference type="Proteomes" id="UP000186308"/>
    </source>
</evidence>
<dbReference type="AlphaFoldDB" id="A0A8G2FG27"/>
<keyword evidence="1" id="KW-0472">Membrane</keyword>
<reference evidence="4 5" key="1">
    <citation type="submission" date="2017-01" db="EMBL/GenBank/DDBJ databases">
        <authorList>
            <person name="Varghese N."/>
            <person name="Submissions S."/>
        </authorList>
    </citation>
    <scope>NUCLEOTIDE SEQUENCE [LARGE SCALE GENOMIC DNA]</scope>
    <source>
        <strain evidence="4 5">ATCC 35905</strain>
    </source>
</reference>
<name>A0A8G2FG27_ACIRU</name>
<keyword evidence="1" id="KW-1133">Transmembrane helix</keyword>
<evidence type="ECO:0000256" key="2">
    <source>
        <dbReference type="SAM" id="SignalP"/>
    </source>
</evidence>
<proteinExistence type="predicted"/>
<evidence type="ECO:0000256" key="1">
    <source>
        <dbReference type="SAM" id="Phobius"/>
    </source>
</evidence>
<feature type="transmembrane region" description="Helical" evidence="1">
    <location>
        <begin position="196"/>
        <end position="213"/>
    </location>
</feature>
<comment type="caution">
    <text evidence="4">The sequence shown here is derived from an EMBL/GenBank/DDBJ whole genome shotgun (WGS) entry which is preliminary data.</text>
</comment>
<dbReference type="EMBL" id="FTNE01000006">
    <property type="protein sequence ID" value="SIQ55810.1"/>
    <property type="molecule type" value="Genomic_DNA"/>
</dbReference>
<keyword evidence="1" id="KW-0812">Transmembrane</keyword>
<dbReference type="RefSeq" id="WP_051657251.1">
    <property type="nucleotide sequence ID" value="NZ_FTNE01000006.1"/>
</dbReference>
<keyword evidence="2" id="KW-0732">Signal</keyword>
<keyword evidence="5" id="KW-1185">Reference proteome</keyword>
<feature type="chain" id="PRO_5034725103" evidence="2">
    <location>
        <begin position="26"/>
        <end position="219"/>
    </location>
</feature>
<sequence length="219" mass="22786">MFNKLALLTGAAALASFFGAVTAQADPSLTFDVTVWTAATPNAQIGDASQQALPTNPIIGAGNLMATATYTGIPNWFDSAQSSNTFAGFTNNEAGFSNINYYNGGSGSSVLSTGNFGSVALFELTFTTTHAFSGTVTHDDGFSLYDGTNQLVNSAYPTNATPTNFSVTPGTYNIWYLEANGAPAELQFSNVNVPEPGSLAVLGTALVGLGLVLRRRKRA</sequence>
<evidence type="ECO:0000259" key="3">
    <source>
        <dbReference type="Pfam" id="PF07589"/>
    </source>
</evidence>
<accession>A0A8G2FG27</accession>